<sequence>MAVRRLARQGLQWAEQQPVASTSQLVAAAAARPPSSSCPGCRRGLAHAVQLEADSTTAVDKSTGAQHGTAPVAKSGGRWTSLLFPSSSSSSSPNPSTPTPAPPAQLTGAAADLVQELKRQYPDPNRTWDLFTQLDYDGRILDLHHDALVKILPALYLRAPKHRTVQNVTAAARAYQTKVDLVRLRLRQAGVPVTRGEHSAILRQFHALRYAPGVVRAWDALVASGDRPQPADCTKAFEALVGWTELHGRAAGRAVERAVAKPLALKAAEMLFLDIDGLAASSSAAARRGVDAALEPFFGLVVKAGDHALFARAFKKLYGFDIALPGALFDASTAERAQLRTIGESEVCWILESLADKDDLPGMIAVFETFDQPARPTSDFFTPTSTEGRQPLAPPTSEADAHLIGTRAFTILIQTASRLENAHVARHYFDLLFMRWSGDADLRLREIEDAVGIVEAQDDWVDDAVLTSSEAPHNTVSPLDASPAADCAPASSLDGDVVDVAATNAVDAVDAAAANGSAPAPSFDAASSLPLDTSSLPLNGSSSSTSTASATSTPTSTSSIPHSVSLVSQYGAHLTPAPSAPAKPYVVPSTLIAHVAHRAKTQYDSSTAWWLRRRTKRILQLMESHMARIQGVLEALEVPGVGVGVDGAAEDGSAQAGAGGARAEAQSVAELKRELALVAYHLDQLRLTLSSVKADSRIISAWKVLHARQSSLSVRRQRLADPSLGRRDALKRTPAMRRKERQVLQARMLLVRHRIQKLRDVDGLRTGDAEHDRWVADYRQLKARAFPAEEAAARDGVEQVQAQAQA</sequence>
<gene>
    <name evidence="2" type="ORF">RHOBADRAFT_53638</name>
</gene>
<reference evidence="2 3" key="1">
    <citation type="journal article" date="2015" name="Front. Microbiol.">
        <title>Genome sequence of the plant growth promoting endophytic yeast Rhodotorula graminis WP1.</title>
        <authorList>
            <person name="Firrincieli A."/>
            <person name="Otillar R."/>
            <person name="Salamov A."/>
            <person name="Schmutz J."/>
            <person name="Khan Z."/>
            <person name="Redman R.S."/>
            <person name="Fleck N.D."/>
            <person name="Lindquist E."/>
            <person name="Grigoriev I.V."/>
            <person name="Doty S.L."/>
        </authorList>
    </citation>
    <scope>NUCLEOTIDE SEQUENCE [LARGE SCALE GENOMIC DNA]</scope>
    <source>
        <strain evidence="2 3">WP1</strain>
    </source>
</reference>
<keyword evidence="3" id="KW-1185">Reference proteome</keyword>
<dbReference type="EMBL" id="KQ474079">
    <property type="protein sequence ID" value="KPV74681.1"/>
    <property type="molecule type" value="Genomic_DNA"/>
</dbReference>
<feature type="compositionally biased region" description="Low complexity" evidence="1">
    <location>
        <begin position="85"/>
        <end position="94"/>
    </location>
</feature>
<accession>A0A194S5I5</accession>
<protein>
    <recommendedName>
        <fullName evidence="4">Proteophosphoglycan ppg4</fullName>
    </recommendedName>
</protein>
<evidence type="ECO:0000313" key="3">
    <source>
        <dbReference type="Proteomes" id="UP000053890"/>
    </source>
</evidence>
<organism evidence="2 3">
    <name type="scientific">Rhodotorula graminis (strain WP1)</name>
    <dbReference type="NCBI Taxonomy" id="578459"/>
    <lineage>
        <taxon>Eukaryota</taxon>
        <taxon>Fungi</taxon>
        <taxon>Dikarya</taxon>
        <taxon>Basidiomycota</taxon>
        <taxon>Pucciniomycotina</taxon>
        <taxon>Microbotryomycetes</taxon>
        <taxon>Sporidiobolales</taxon>
        <taxon>Sporidiobolaceae</taxon>
        <taxon>Rhodotorula</taxon>
    </lineage>
</organism>
<evidence type="ECO:0008006" key="4">
    <source>
        <dbReference type="Google" id="ProtNLM"/>
    </source>
</evidence>
<dbReference type="Proteomes" id="UP000053890">
    <property type="component" value="Unassembled WGS sequence"/>
</dbReference>
<dbReference type="AlphaFoldDB" id="A0A194S5I5"/>
<dbReference type="OrthoDB" id="2535728at2759"/>
<evidence type="ECO:0000256" key="1">
    <source>
        <dbReference type="SAM" id="MobiDB-lite"/>
    </source>
</evidence>
<dbReference type="STRING" id="578459.A0A194S5I5"/>
<dbReference type="RefSeq" id="XP_018270730.1">
    <property type="nucleotide sequence ID" value="XM_018416930.1"/>
</dbReference>
<dbReference type="OMA" id="LMESHMA"/>
<name>A0A194S5I5_RHOGW</name>
<feature type="region of interest" description="Disordered" evidence="1">
    <location>
        <begin position="534"/>
        <end position="561"/>
    </location>
</feature>
<evidence type="ECO:0000313" key="2">
    <source>
        <dbReference type="EMBL" id="KPV74681.1"/>
    </source>
</evidence>
<feature type="region of interest" description="Disordered" evidence="1">
    <location>
        <begin position="57"/>
        <end position="104"/>
    </location>
</feature>
<proteinExistence type="predicted"/>
<feature type="compositionally biased region" description="Polar residues" evidence="1">
    <location>
        <begin position="57"/>
        <end position="66"/>
    </location>
</feature>
<feature type="region of interest" description="Disordered" evidence="1">
    <location>
        <begin position="1"/>
        <end position="20"/>
    </location>
</feature>
<dbReference type="GeneID" id="28977378"/>